<keyword evidence="3" id="KW-1185">Reference proteome</keyword>
<accession>A0A1U9QVR7</accession>
<dbReference type="GO" id="GO:0016787">
    <property type="term" value="F:hydrolase activity"/>
    <property type="evidence" value="ECO:0007669"/>
    <property type="project" value="UniProtKB-KW"/>
</dbReference>
<dbReference type="PANTHER" id="PTHR33993">
    <property type="entry name" value="GLYOXALASE-RELATED"/>
    <property type="match status" value="1"/>
</dbReference>
<evidence type="ECO:0000259" key="1">
    <source>
        <dbReference type="PROSITE" id="PS51819"/>
    </source>
</evidence>
<dbReference type="Pfam" id="PF00903">
    <property type="entry name" value="Glyoxalase"/>
    <property type="match status" value="2"/>
</dbReference>
<dbReference type="InterPro" id="IPR037523">
    <property type="entry name" value="VOC_core"/>
</dbReference>
<dbReference type="RefSeq" id="WP_078076685.1">
    <property type="nucleotide sequence ID" value="NZ_CP018047.1"/>
</dbReference>
<dbReference type="CDD" id="cd07247">
    <property type="entry name" value="SgaA_N_like"/>
    <property type="match status" value="2"/>
</dbReference>
<dbReference type="EMBL" id="CP018047">
    <property type="protein sequence ID" value="AQU68093.1"/>
    <property type="molecule type" value="Genomic_DNA"/>
</dbReference>
<dbReference type="KEGG" id="snw:BBN63_19595"/>
<keyword evidence="2" id="KW-0378">Hydrolase</keyword>
<protein>
    <submittedName>
        <fullName evidence="2">Hydrolase</fullName>
    </submittedName>
</protein>
<feature type="domain" description="VOC" evidence="1">
    <location>
        <begin position="8"/>
        <end position="122"/>
    </location>
</feature>
<feature type="domain" description="VOC" evidence="1">
    <location>
        <begin position="136"/>
        <end position="257"/>
    </location>
</feature>
<dbReference type="Proteomes" id="UP000189677">
    <property type="component" value="Chromosome"/>
</dbReference>
<organism evidence="2 3">
    <name type="scientific">Streptomyces niveus</name>
    <name type="common">Streptomyces spheroides</name>
    <dbReference type="NCBI Taxonomy" id="193462"/>
    <lineage>
        <taxon>Bacteria</taxon>
        <taxon>Bacillati</taxon>
        <taxon>Actinomycetota</taxon>
        <taxon>Actinomycetes</taxon>
        <taxon>Kitasatosporales</taxon>
        <taxon>Streptomycetaceae</taxon>
        <taxon>Streptomyces</taxon>
    </lineage>
</organism>
<dbReference type="InterPro" id="IPR052164">
    <property type="entry name" value="Anthracycline_SecMetBiosynth"/>
</dbReference>
<dbReference type="PROSITE" id="PS51819">
    <property type="entry name" value="VOC"/>
    <property type="match status" value="2"/>
</dbReference>
<dbReference type="OrthoDB" id="9793039at2"/>
<dbReference type="SUPFAM" id="SSF54593">
    <property type="entry name" value="Glyoxalase/Bleomycin resistance protein/Dihydroxybiphenyl dioxygenase"/>
    <property type="match status" value="2"/>
</dbReference>
<dbReference type="AlphaFoldDB" id="A0A1U9QVR7"/>
<evidence type="ECO:0000313" key="3">
    <source>
        <dbReference type="Proteomes" id="UP000189677"/>
    </source>
</evidence>
<dbReference type="InterPro" id="IPR004360">
    <property type="entry name" value="Glyas_Fos-R_dOase_dom"/>
</dbReference>
<proteinExistence type="predicted"/>
<dbReference type="PANTHER" id="PTHR33993:SF10">
    <property type="entry name" value="CONSERVED PROTEIN"/>
    <property type="match status" value="1"/>
</dbReference>
<reference evidence="2 3" key="1">
    <citation type="submission" date="2016-11" db="EMBL/GenBank/DDBJ databases">
        <title>Complete genome sequence of Streptomyces niveus SCSIO 3406.</title>
        <authorList>
            <person name="Zhu Q."/>
            <person name="Cheng W."/>
            <person name="Song Y."/>
            <person name="Li Q."/>
            <person name="Ju J."/>
        </authorList>
    </citation>
    <scope>NUCLEOTIDE SEQUENCE [LARGE SCALE GENOMIC DNA]</scope>
    <source>
        <strain evidence="2 3">SCSIO 3406</strain>
    </source>
</reference>
<name>A0A1U9QVR7_STRNV</name>
<dbReference type="Gene3D" id="3.10.180.10">
    <property type="entry name" value="2,3-Dihydroxybiphenyl 1,2-Dioxygenase, domain 1"/>
    <property type="match status" value="2"/>
</dbReference>
<gene>
    <name evidence="2" type="ORF">BBN63_19595</name>
</gene>
<dbReference type="InterPro" id="IPR029068">
    <property type="entry name" value="Glyas_Bleomycin-R_OHBP_Dase"/>
</dbReference>
<sequence length="261" mass="27471">MAAFAEGTPCWVDVSLPDVQAGKRFYGELFGWTFGADGGAAYGHYTNAFSDGKRVAALAAKQDGRMPTAWGVYFATSDAAALSARIKEAGGGMVMDPAPVGPYGTMAQGVDPGGAVFGLWQQGAFSGFEKQSEPGSFCWTEVYTRDKESVDLFYESVFGFVGKDLPGEPADYRTWSPKGSEPGSDTAIGGRSVITDAFPKEMPGHFLVYFSVADCDETVADAVRMGGRVRESAADTPYGRIAVVADNQGAVFALLAEPAAA</sequence>
<evidence type="ECO:0000313" key="2">
    <source>
        <dbReference type="EMBL" id="AQU68093.1"/>
    </source>
</evidence>